<dbReference type="RefSeq" id="WP_369274498.1">
    <property type="nucleotide sequence ID" value="NZ_CP163432.1"/>
</dbReference>
<dbReference type="AlphaFoldDB" id="A0AB39N7X5"/>
<protein>
    <submittedName>
        <fullName evidence="2">Uncharacterized protein</fullName>
    </submittedName>
</protein>
<keyword evidence="1" id="KW-0812">Transmembrane</keyword>
<keyword evidence="1" id="KW-1133">Transmembrane helix</keyword>
<reference evidence="2" key="1">
    <citation type="submission" date="2024-07" db="EMBL/GenBank/DDBJ databases">
        <authorList>
            <person name="Yu S.T."/>
        </authorList>
    </citation>
    <scope>NUCLEOTIDE SEQUENCE</scope>
    <source>
        <strain evidence="2">R11</strain>
    </source>
</reference>
<evidence type="ECO:0000256" key="1">
    <source>
        <dbReference type="SAM" id="Phobius"/>
    </source>
</evidence>
<dbReference type="EMBL" id="CP163432">
    <property type="protein sequence ID" value="XDQ14536.1"/>
    <property type="molecule type" value="Genomic_DNA"/>
</dbReference>
<organism evidence="2">
    <name type="scientific">Streptomyces sp. R11</name>
    <dbReference type="NCBI Taxonomy" id="3238625"/>
    <lineage>
        <taxon>Bacteria</taxon>
        <taxon>Bacillati</taxon>
        <taxon>Actinomycetota</taxon>
        <taxon>Actinomycetes</taxon>
        <taxon>Kitasatosporales</taxon>
        <taxon>Streptomycetaceae</taxon>
        <taxon>Streptomyces</taxon>
    </lineage>
</organism>
<name>A0AB39N7X5_9ACTN</name>
<sequence length="67" mass="7015">MFRVIAWAGLALYLLIVGVWPEAAAPVSLAFTGLGFVIAAIPAWVLLLAAVAVWLKQRPAPAKTATA</sequence>
<proteinExistence type="predicted"/>
<accession>A0AB39N7X5</accession>
<gene>
    <name evidence="2" type="ORF">AB5J55_35275</name>
</gene>
<feature type="transmembrane region" description="Helical" evidence="1">
    <location>
        <begin position="34"/>
        <end position="55"/>
    </location>
</feature>
<evidence type="ECO:0000313" key="2">
    <source>
        <dbReference type="EMBL" id="XDQ14536.1"/>
    </source>
</evidence>
<keyword evidence="1" id="KW-0472">Membrane</keyword>